<geneLocation type="mitochondrion" evidence="20"/>
<name>A0A2P1CMH8_9HEMI</name>
<feature type="transmembrane region" description="Helical" evidence="17">
    <location>
        <begin position="295"/>
        <end position="314"/>
    </location>
</feature>
<proteinExistence type="inferred from homology"/>
<feature type="transmembrane region" description="Helical" evidence="17">
    <location>
        <begin position="52"/>
        <end position="73"/>
    </location>
</feature>
<keyword evidence="13 17" id="KW-0830">Ubiquinone</keyword>
<feature type="transmembrane region" description="Helical" evidence="17">
    <location>
        <begin position="326"/>
        <end position="345"/>
    </location>
</feature>
<organism evidence="20">
    <name type="scientific">Urolabida menghaiensis</name>
    <dbReference type="NCBI Taxonomy" id="1603604"/>
    <lineage>
        <taxon>Eukaryota</taxon>
        <taxon>Metazoa</taxon>
        <taxon>Ecdysozoa</taxon>
        <taxon>Arthropoda</taxon>
        <taxon>Hexapoda</taxon>
        <taxon>Insecta</taxon>
        <taxon>Pterygota</taxon>
        <taxon>Neoptera</taxon>
        <taxon>Paraneoptera</taxon>
        <taxon>Hemiptera</taxon>
        <taxon>Heteroptera</taxon>
        <taxon>Panheteroptera</taxon>
        <taxon>Pentatomomorpha</taxon>
        <taxon>Pentatomoidea</taxon>
        <taxon>Urostylididae</taxon>
        <taxon>Urolabida</taxon>
    </lineage>
</organism>
<dbReference type="Pfam" id="PF00361">
    <property type="entry name" value="Proton_antipo_M"/>
    <property type="match status" value="1"/>
</dbReference>
<accession>A0A2P1CMH8</accession>
<feature type="transmembrane region" description="Helical" evidence="17">
    <location>
        <begin position="210"/>
        <end position="229"/>
    </location>
</feature>
<feature type="transmembrane region" description="Helical" evidence="17">
    <location>
        <begin position="416"/>
        <end position="439"/>
    </location>
</feature>
<evidence type="ECO:0000256" key="12">
    <source>
        <dbReference type="ARBA" id="ARBA00023027"/>
    </source>
</evidence>
<keyword evidence="8 17" id="KW-0812">Transmembrane</keyword>
<dbReference type="InterPro" id="IPR001750">
    <property type="entry name" value="ND/Mrp_TM"/>
</dbReference>
<dbReference type="AlphaFoldDB" id="A0A2P1CMH8"/>
<comment type="function">
    <text evidence="17">Core subunit of the mitochondrial membrane respiratory chain NADH dehydrogenase (Complex I) which catalyzes electron transfer from NADH through the respiratory chain, using ubiquinone as an electron acceptor. Essential for the catalytic activity and assembly of complex I.</text>
</comment>
<dbReference type="GO" id="GO:0048039">
    <property type="term" value="F:ubiquinone binding"/>
    <property type="evidence" value="ECO:0007669"/>
    <property type="project" value="TreeGrafter"/>
</dbReference>
<feature type="transmembrane region" description="Helical" evidence="17">
    <location>
        <begin position="267"/>
        <end position="289"/>
    </location>
</feature>
<keyword evidence="15 17" id="KW-0472">Membrane</keyword>
<feature type="transmembrane region" description="Helical" evidence="17">
    <location>
        <begin position="390"/>
        <end position="410"/>
    </location>
</feature>
<evidence type="ECO:0000256" key="11">
    <source>
        <dbReference type="ARBA" id="ARBA00022989"/>
    </source>
</evidence>
<feature type="transmembrane region" description="Helical" evidence="17">
    <location>
        <begin position="135"/>
        <end position="156"/>
    </location>
</feature>
<feature type="transmembrane region" description="Helical" evidence="17">
    <location>
        <begin position="85"/>
        <end position="102"/>
    </location>
</feature>
<evidence type="ECO:0000256" key="6">
    <source>
        <dbReference type="ARBA" id="ARBA00022448"/>
    </source>
</evidence>
<evidence type="ECO:0000259" key="19">
    <source>
        <dbReference type="Pfam" id="PF01059"/>
    </source>
</evidence>
<feature type="transmembrane region" description="Helical" evidence="17">
    <location>
        <begin position="241"/>
        <end position="260"/>
    </location>
</feature>
<evidence type="ECO:0000256" key="8">
    <source>
        <dbReference type="ARBA" id="ARBA00022692"/>
    </source>
</evidence>
<dbReference type="GO" id="GO:0008137">
    <property type="term" value="F:NADH dehydrogenase (ubiquinone) activity"/>
    <property type="evidence" value="ECO:0007669"/>
    <property type="project" value="UniProtKB-UniRule"/>
</dbReference>
<evidence type="ECO:0000256" key="3">
    <source>
        <dbReference type="ARBA" id="ARBA00009025"/>
    </source>
</evidence>
<keyword evidence="11 17" id="KW-1133">Transmembrane helix</keyword>
<comment type="subcellular location">
    <subcellularLocation>
        <location evidence="2 17">Mitochondrion membrane</location>
        <topology evidence="2 17">Multi-pass membrane protein</topology>
    </subcellularLocation>
</comment>
<keyword evidence="9" id="KW-1278">Translocase</keyword>
<evidence type="ECO:0000256" key="17">
    <source>
        <dbReference type="RuleBase" id="RU003297"/>
    </source>
</evidence>
<feature type="transmembrane region" description="Helical" evidence="17">
    <location>
        <begin position="176"/>
        <end position="198"/>
    </location>
</feature>
<dbReference type="PRINTS" id="PR01437">
    <property type="entry name" value="NUOXDRDTASE4"/>
</dbReference>
<dbReference type="InterPro" id="IPR003918">
    <property type="entry name" value="NADH_UbQ_OxRdtase"/>
</dbReference>
<evidence type="ECO:0000256" key="5">
    <source>
        <dbReference type="ARBA" id="ARBA00021006"/>
    </source>
</evidence>
<dbReference type="PANTHER" id="PTHR43507:SF20">
    <property type="entry name" value="NADH-UBIQUINONE OXIDOREDUCTASE CHAIN 4"/>
    <property type="match status" value="1"/>
</dbReference>
<dbReference type="EC" id="7.1.1.2" evidence="4 17"/>
<feature type="domain" description="NADH:ubiquinone oxidoreductase chain 4 N-terminal" evidence="19">
    <location>
        <begin position="1"/>
        <end position="98"/>
    </location>
</feature>
<keyword evidence="14 17" id="KW-0496">Mitochondrion</keyword>
<dbReference type="GO" id="GO:0003954">
    <property type="term" value="F:NADH dehydrogenase activity"/>
    <property type="evidence" value="ECO:0007669"/>
    <property type="project" value="TreeGrafter"/>
</dbReference>
<evidence type="ECO:0000256" key="1">
    <source>
        <dbReference type="ARBA" id="ARBA00003257"/>
    </source>
</evidence>
<dbReference type="GO" id="GO:0031966">
    <property type="term" value="C:mitochondrial membrane"/>
    <property type="evidence" value="ECO:0007669"/>
    <property type="project" value="UniProtKB-SubCell"/>
</dbReference>
<comment type="catalytic activity">
    <reaction evidence="16 17">
        <text>a ubiquinone + NADH + 5 H(+)(in) = a ubiquinol + NAD(+) + 4 H(+)(out)</text>
        <dbReference type="Rhea" id="RHEA:29091"/>
        <dbReference type="Rhea" id="RHEA-COMP:9565"/>
        <dbReference type="Rhea" id="RHEA-COMP:9566"/>
        <dbReference type="ChEBI" id="CHEBI:15378"/>
        <dbReference type="ChEBI" id="CHEBI:16389"/>
        <dbReference type="ChEBI" id="CHEBI:17976"/>
        <dbReference type="ChEBI" id="CHEBI:57540"/>
        <dbReference type="ChEBI" id="CHEBI:57945"/>
        <dbReference type="EC" id="7.1.1.2"/>
    </reaction>
</comment>
<evidence type="ECO:0000256" key="4">
    <source>
        <dbReference type="ARBA" id="ARBA00012944"/>
    </source>
</evidence>
<keyword evidence="7 17" id="KW-0679">Respiratory chain</keyword>
<dbReference type="InterPro" id="IPR000260">
    <property type="entry name" value="NADH4_N"/>
</dbReference>
<feature type="transmembrane region" description="Helical" evidence="17">
    <location>
        <begin position="357"/>
        <end position="378"/>
    </location>
</feature>
<feature type="transmembrane region" description="Helical" evidence="17">
    <location>
        <begin position="7"/>
        <end position="32"/>
    </location>
</feature>
<dbReference type="PANTHER" id="PTHR43507">
    <property type="entry name" value="NADH-UBIQUINONE OXIDOREDUCTASE CHAIN 4"/>
    <property type="match status" value="1"/>
</dbReference>
<keyword evidence="12 17" id="KW-0520">NAD</keyword>
<evidence type="ECO:0000256" key="16">
    <source>
        <dbReference type="ARBA" id="ARBA00049551"/>
    </source>
</evidence>
<keyword evidence="10 17" id="KW-0249">Electron transport</keyword>
<evidence type="ECO:0000259" key="18">
    <source>
        <dbReference type="Pfam" id="PF00361"/>
    </source>
</evidence>
<evidence type="ECO:0000256" key="13">
    <source>
        <dbReference type="ARBA" id="ARBA00023075"/>
    </source>
</evidence>
<evidence type="ECO:0000256" key="14">
    <source>
        <dbReference type="ARBA" id="ARBA00023128"/>
    </source>
</evidence>
<evidence type="ECO:0000256" key="15">
    <source>
        <dbReference type="ARBA" id="ARBA00023136"/>
    </source>
</evidence>
<dbReference type="GO" id="GO:0015990">
    <property type="term" value="P:electron transport coupled proton transport"/>
    <property type="evidence" value="ECO:0007669"/>
    <property type="project" value="TreeGrafter"/>
</dbReference>
<feature type="transmembrane region" description="Helical" evidence="17">
    <location>
        <begin position="108"/>
        <end position="128"/>
    </location>
</feature>
<keyword evidence="6 17" id="KW-0813">Transport</keyword>
<reference evidence="20" key="1">
    <citation type="journal article" date="2018" name="Cladistics">
        <title>Phylogeny and the colourful history of jewel bugs (Insecta: Hemiptera: Scutelleridae).</title>
        <authorList>
            <person name="Wu Y."/>
            <person name="Redei D."/>
            <person name="Eger J."/>
            <person name="Wang Y."/>
            <person name="Wu H."/>
            <person name="Carapezza A."/>
            <person name="Kment P."/>
            <person name="Cai B."/>
            <person name="Sun X."/>
            <person name="Guo P."/>
            <person name="Luo J."/>
            <person name="Xie Q."/>
        </authorList>
    </citation>
    <scope>NUCLEOTIDE SEQUENCE</scope>
</reference>
<evidence type="ECO:0000256" key="2">
    <source>
        <dbReference type="ARBA" id="ARBA00004225"/>
    </source>
</evidence>
<sequence length="440" mass="50484">MMSIILFFIFMIPLVHQWWLITLLTMLTAGFFLLYNPLVYQSYKVFFLGLDFLSWGLIILTCWIGFLMFFSSYSNYLDNNNSTELSLMMLLLLLVLILFFLSNNLLMLFIFFESSLIPTLFLIFGWGYQPERLSAGYYLLFYTLFGSLPLLLMIFYLKDKSGSLIYWLISLDCNLYMYLSLVLAFLFSMPMLFFHYWLPKAHVEAPISGSMILAGILLKLGGYGLFRMFSFISSTSFGYNFIFMSIGLYSCLLVGLVCLLQIDMKSLIAYSSVSHMGLVICGIMSLNFYGILGSYILMVGHALCSCSLFCLVNISYERTFSRSLYINKGLITILPMFSLLMFLSSVNNMSSPPSLNLLGEILIIVGCMSWSMYSLFFMSLGSFLSCAYSIYLYSAICHGILCRCIMSFSSLSFREFFLLLMHLIPLNLLVINLNMFIYLF</sequence>
<evidence type="ECO:0000256" key="10">
    <source>
        <dbReference type="ARBA" id="ARBA00022982"/>
    </source>
</evidence>
<feature type="domain" description="NADH:quinone oxidoreductase/Mrp antiporter transmembrane" evidence="18">
    <location>
        <begin position="102"/>
        <end position="384"/>
    </location>
</feature>
<dbReference type="Pfam" id="PF01059">
    <property type="entry name" value="Oxidored_q5_N"/>
    <property type="match status" value="1"/>
</dbReference>
<evidence type="ECO:0000256" key="7">
    <source>
        <dbReference type="ARBA" id="ARBA00022660"/>
    </source>
</evidence>
<dbReference type="EMBL" id="MF173873">
    <property type="protein sequence ID" value="AVJ52515.1"/>
    <property type="molecule type" value="Genomic_DNA"/>
</dbReference>
<dbReference type="GO" id="GO:0042773">
    <property type="term" value="P:ATP synthesis coupled electron transport"/>
    <property type="evidence" value="ECO:0007669"/>
    <property type="project" value="InterPro"/>
</dbReference>
<comment type="function">
    <text evidence="1">Core subunit of the mitochondrial membrane respiratory chain NADH dehydrogenase (Complex I) that is believed to belong to the minimal assembly required for catalysis. Complex I functions in the transfer of electrons from NADH to the respiratory chain. The immediate electron acceptor for the enzyme is believed to be ubiquinone.</text>
</comment>
<comment type="similarity">
    <text evidence="3 17">Belongs to the complex I subunit 4 family.</text>
</comment>
<protein>
    <recommendedName>
        <fullName evidence="5 17">NADH-ubiquinone oxidoreductase chain 4</fullName>
        <ecNumber evidence="4 17">7.1.1.2</ecNumber>
    </recommendedName>
</protein>
<gene>
    <name evidence="20" type="primary">ND4</name>
</gene>
<evidence type="ECO:0000256" key="9">
    <source>
        <dbReference type="ARBA" id="ARBA00022967"/>
    </source>
</evidence>
<evidence type="ECO:0000313" key="20">
    <source>
        <dbReference type="EMBL" id="AVJ52515.1"/>
    </source>
</evidence>